<dbReference type="InterPro" id="IPR000477">
    <property type="entry name" value="RT_dom"/>
</dbReference>
<dbReference type="Proteomes" id="UP001234989">
    <property type="component" value="Chromosome 3"/>
</dbReference>
<feature type="region of interest" description="Disordered" evidence="1">
    <location>
        <begin position="206"/>
        <end position="229"/>
    </location>
</feature>
<evidence type="ECO:0000313" key="3">
    <source>
        <dbReference type="EMBL" id="WMV19930.1"/>
    </source>
</evidence>
<sequence>MMHYSNDPYSYYEAILSKRKALKLLNFGIMATQNPSIGCKKFLLQHLVPPQDPEPDVAFSCHISTPSTGRIIPETHSEGVGTPIHLDKSTIKRTRPSCAQVKVLVDLKKKFPKYVIMNIEDEVTGEVRSTVVDIRYDYVSKSFCRNPQKQQEVVVHHYERKDFIPIHHQKTILENAVDITNKASNNQKVTEEMTMDSDENKTEYLEIEDNSPHIGDTDSNQSVKGNHEIDRPEDVLDNIALERDLSPRLLKSARKRKKQEKIGGLPVLAADYEDFETWISSCDLQEVNFKGSPYTWWNGRAGKDCIFERHRKLFRLLKFWTENDTFMEVVRLNWCTTSSHNPYLDFKENIKSVKVALTRWSREAYGNIFKKLLIREDIMKIKEKLFEEEPSVINREVLQRAQAEYKKYLHFEEKFWQQKTGYDWLENGDRNTRGNTLPKLITHTNLVLFPKKELVHEFTDLRPISLSYGLPKCSDNLNHLVYADDTIIFTSSNKYSLERIMEYLQEYETESGQKINKHKSAFILHQNVAGEVKKLVEECTGFTRERETVEHLFIKGEMANIVWKYFSQAAGIIALRIQRLLIKKFGYANVPKSWPHMIAILDEYRPKFQYKLVKWCPPPTGDILGARGLKIVDSTKLIVQAIAIRERLSYCFEKQLSKVIIKIDSMALVHILNGEWEVPWRMTVEVNSINRLRNALTVPKNYCSDHSPDLSDGFVNSPQYPAGIGILDGVGHYPL</sequence>
<organism evidence="3 4">
    <name type="scientific">Solanum verrucosum</name>
    <dbReference type="NCBI Taxonomy" id="315347"/>
    <lineage>
        <taxon>Eukaryota</taxon>
        <taxon>Viridiplantae</taxon>
        <taxon>Streptophyta</taxon>
        <taxon>Embryophyta</taxon>
        <taxon>Tracheophyta</taxon>
        <taxon>Spermatophyta</taxon>
        <taxon>Magnoliopsida</taxon>
        <taxon>eudicotyledons</taxon>
        <taxon>Gunneridae</taxon>
        <taxon>Pentapetalae</taxon>
        <taxon>asterids</taxon>
        <taxon>lamiids</taxon>
        <taxon>Solanales</taxon>
        <taxon>Solanaceae</taxon>
        <taxon>Solanoideae</taxon>
        <taxon>Solaneae</taxon>
        <taxon>Solanum</taxon>
    </lineage>
</organism>
<evidence type="ECO:0000256" key="1">
    <source>
        <dbReference type="SAM" id="MobiDB-lite"/>
    </source>
</evidence>
<evidence type="ECO:0000259" key="2">
    <source>
        <dbReference type="Pfam" id="PF00078"/>
    </source>
</evidence>
<dbReference type="PANTHER" id="PTHR33710:SF79">
    <property type="entry name" value="OS06G0205337 PROTEIN"/>
    <property type="match status" value="1"/>
</dbReference>
<accession>A0AAF0TNQ8</accession>
<dbReference type="Pfam" id="PF00078">
    <property type="entry name" value="RVT_1"/>
    <property type="match status" value="1"/>
</dbReference>
<evidence type="ECO:0000313" key="4">
    <source>
        <dbReference type="Proteomes" id="UP001234989"/>
    </source>
</evidence>
<dbReference type="AlphaFoldDB" id="A0AAF0TNQ8"/>
<dbReference type="EMBL" id="CP133614">
    <property type="protein sequence ID" value="WMV19930.1"/>
    <property type="molecule type" value="Genomic_DNA"/>
</dbReference>
<keyword evidence="4" id="KW-1185">Reference proteome</keyword>
<dbReference type="PANTHER" id="PTHR33710">
    <property type="entry name" value="BNAC02G09200D PROTEIN"/>
    <property type="match status" value="1"/>
</dbReference>
<gene>
    <name evidence="3" type="ORF">MTR67_013315</name>
</gene>
<name>A0AAF0TNQ8_SOLVR</name>
<reference evidence="3" key="1">
    <citation type="submission" date="2023-08" db="EMBL/GenBank/DDBJ databases">
        <title>A de novo genome assembly of Solanum verrucosum Schlechtendal, a Mexican diploid species geographically isolated from the other diploid A-genome species in potato relatives.</title>
        <authorList>
            <person name="Hosaka K."/>
        </authorList>
    </citation>
    <scope>NUCLEOTIDE SEQUENCE</scope>
    <source>
        <tissue evidence="3">Young leaves</tissue>
    </source>
</reference>
<feature type="domain" description="Reverse transcriptase" evidence="2">
    <location>
        <begin position="473"/>
        <end position="524"/>
    </location>
</feature>
<proteinExistence type="predicted"/>
<protein>
    <recommendedName>
        <fullName evidence="2">Reverse transcriptase domain-containing protein</fullName>
    </recommendedName>
</protein>